<dbReference type="OrthoDB" id="9760627at2"/>
<dbReference type="GO" id="GO:0010498">
    <property type="term" value="P:proteasomal protein catabolic process"/>
    <property type="evidence" value="ECO:0007669"/>
    <property type="project" value="InterPro"/>
</dbReference>
<gene>
    <name evidence="2" type="ORF">BIGA_1293</name>
</gene>
<evidence type="ECO:0000313" key="2">
    <source>
        <dbReference type="EMBL" id="KFI60820.1"/>
    </source>
</evidence>
<dbReference type="GO" id="GO:0000502">
    <property type="term" value="C:proteasome complex"/>
    <property type="evidence" value="ECO:0007669"/>
    <property type="project" value="UniProtKB-KW"/>
</dbReference>
<evidence type="ECO:0000313" key="3">
    <source>
        <dbReference type="Proteomes" id="UP000029046"/>
    </source>
</evidence>
<feature type="compositionally biased region" description="Polar residues" evidence="1">
    <location>
        <begin position="10"/>
        <end position="21"/>
    </location>
</feature>
<dbReference type="eggNOG" id="COG0638">
    <property type="taxonomic scope" value="Bacteria"/>
</dbReference>
<comment type="caution">
    <text evidence="2">The sequence shown here is derived from an EMBL/GenBank/DDBJ whole genome shotgun (WGS) entry which is preliminary data.</text>
</comment>
<dbReference type="Proteomes" id="UP000029046">
    <property type="component" value="Unassembled WGS sequence"/>
</dbReference>
<dbReference type="Pfam" id="PF03136">
    <property type="entry name" value="Pup_ligase"/>
    <property type="match status" value="1"/>
</dbReference>
<keyword evidence="3" id="KW-1185">Reference proteome</keyword>
<dbReference type="GO" id="GO:0070490">
    <property type="term" value="P:protein pupylation"/>
    <property type="evidence" value="ECO:0007669"/>
    <property type="project" value="TreeGrafter"/>
</dbReference>
<dbReference type="GO" id="GO:0019941">
    <property type="term" value="P:modification-dependent protein catabolic process"/>
    <property type="evidence" value="ECO:0007669"/>
    <property type="project" value="InterPro"/>
</dbReference>
<organism evidence="2 3">
    <name type="scientific">Bifidobacterium pullorum subsp. gallinarum</name>
    <dbReference type="NCBI Taxonomy" id="78344"/>
    <lineage>
        <taxon>Bacteria</taxon>
        <taxon>Bacillati</taxon>
        <taxon>Actinomycetota</taxon>
        <taxon>Actinomycetes</taxon>
        <taxon>Bifidobacteriales</taxon>
        <taxon>Bifidobacteriaceae</taxon>
        <taxon>Bifidobacterium</taxon>
    </lineage>
</organism>
<evidence type="ECO:0000256" key="1">
    <source>
        <dbReference type="SAM" id="MobiDB-lite"/>
    </source>
</evidence>
<dbReference type="GO" id="GO:0016874">
    <property type="term" value="F:ligase activity"/>
    <property type="evidence" value="ECO:0007669"/>
    <property type="project" value="UniProtKB-KW"/>
</dbReference>
<feature type="region of interest" description="Disordered" evidence="1">
    <location>
        <begin position="1"/>
        <end position="35"/>
    </location>
</feature>
<accession>A0A087APX0</accession>
<proteinExistence type="predicted"/>
<dbReference type="PANTHER" id="PTHR42307:SF3">
    <property type="entry name" value="PUP--PROTEIN LIGASE"/>
    <property type="match status" value="1"/>
</dbReference>
<protein>
    <submittedName>
        <fullName evidence="2">Proteasome accessory factor PafA</fullName>
        <ecNumber evidence="2">6.3.2.-</ecNumber>
    </submittedName>
</protein>
<dbReference type="PANTHER" id="PTHR42307">
    <property type="entry name" value="PUP DEAMIDASE/DEPUPYLASE"/>
    <property type="match status" value="1"/>
</dbReference>
<keyword evidence="2" id="KW-0436">Ligase</keyword>
<dbReference type="EMBL" id="JGYX01000003">
    <property type="protein sequence ID" value="KFI60820.1"/>
    <property type="molecule type" value="Genomic_DNA"/>
</dbReference>
<keyword evidence="2" id="KW-0647">Proteasome</keyword>
<dbReference type="InterPro" id="IPR004347">
    <property type="entry name" value="Pup_ligase/deamidase"/>
</dbReference>
<dbReference type="RefSeq" id="WP_033506478.1">
    <property type="nucleotide sequence ID" value="NZ_JGYX01000003.1"/>
</dbReference>
<name>A0A087APX0_9BIFI</name>
<dbReference type="GO" id="GO:0005524">
    <property type="term" value="F:ATP binding"/>
    <property type="evidence" value="ECO:0007669"/>
    <property type="project" value="TreeGrafter"/>
</dbReference>
<reference evidence="2 3" key="1">
    <citation type="submission" date="2014-03" db="EMBL/GenBank/DDBJ databases">
        <title>Genomics of Bifidobacteria.</title>
        <authorList>
            <person name="Ventura M."/>
            <person name="Milani C."/>
            <person name="Lugli G.A."/>
        </authorList>
    </citation>
    <scope>NUCLEOTIDE SEQUENCE [LARGE SCALE GENOMIC DNA]</scope>
    <source>
        <strain evidence="2 3">LMG 11586</strain>
    </source>
</reference>
<dbReference type="AlphaFoldDB" id="A0A087APX0"/>
<dbReference type="EC" id="6.3.2.-" evidence="2"/>
<sequence length="512" mass="56431">MPQLRDSGNHPISDTSGTAPTRSAEESGIASGRPDRFDRIFGIETEYGVSMTGDDAPDDAGLVAMEMFAPVVSRTRSTNTYLGNGSRLYLDVGSHPEYATAEARDPMDALAQDLAGERVMRRLALRAQERLRERHGTDLHVHLYKNNADSAGHSFGCHENYLVRRYVPLTMIEQQLLPFLITRQIFTGAGRMTSEGFQITQRADFLDEGVSSATTRARPMVNTRDEPHADPDAYRRLHVIIGDSNRSQFATWMKLATTHLVLCVMESALRHGRPTGFESCAMADPNAANRAVSRDLSCRGARLQLADPAAFRCDAARADGGADYGVSALALQYRYCTVVERWLETHGDAVDRSLGRTRARMVVRQWRGILDAVAAGAFDALADRVDWVAKRRLLEALTSRRPDVSQARLAQIDLDYHDIANGGTYDALVSHGAMRTLLDDDAVQQAVMEPPAGTRAALRGRFVHAAQAAGAHYACDWTRLTLTAPVRRESVLLDPFDDSPTADFRSLMEALQ</sequence>